<evidence type="ECO:0000256" key="1">
    <source>
        <dbReference type="SAM" id="MobiDB-lite"/>
    </source>
</evidence>
<feature type="compositionally biased region" description="Basic and acidic residues" evidence="1">
    <location>
        <begin position="266"/>
        <end position="280"/>
    </location>
</feature>
<feature type="region of interest" description="Disordered" evidence="1">
    <location>
        <begin position="984"/>
        <end position="1022"/>
    </location>
</feature>
<feature type="compositionally biased region" description="Low complexity" evidence="1">
    <location>
        <begin position="1046"/>
        <end position="1055"/>
    </location>
</feature>
<feature type="compositionally biased region" description="Basic and acidic residues" evidence="1">
    <location>
        <begin position="489"/>
        <end position="503"/>
    </location>
</feature>
<sequence length="1739" mass="184901">MRNPEIIDRGNFWRELVELPTQCMGASLSLPQVKAKNGTLTLCVGPELVTFEDVAVPFSAEEWSLLEGWQKQLHQDVMLQNYTLLLSLGNSLPSAEVSSLIHQLEETTVGQNFSQAGGEEGAHGGDHKILEDIEGPWDTAEMSDHEEEGLTPTAGEGDAAECRSSLHLCALMKLVKDIPEFLYGRTKAPLDPVADSKGEDAEEDPEVLPGDAKTAGRTGSWHLLGFPGDLADVSFSPSSDPETPASSAEDKGGDSPIPGSGGPMNTEEHHLAPGPKKQETEGLSNQPCGSRVPQGSSPANQEGEPCARSPAVEAEAVLGRPSTPSCSTKIREHPEGSRSLCTGHQDPASHSPDDGSTTGAVEETRARGEPAPRAEASPGPGHPSGADSTKVREADSPRPLRPSRRASLQDSPAREEQPAPESTDRKENPKEKAAEEKPLQGLLKGLKELIVHQPRPPPQAPRRSSTGGWPETQACRRRRGGSGSLPIRVKIEATEEERCKDSPGHLGKKGADSPRILAGETSTVQTAGGRTTTVAPPTKDRSLSAAVKIEWMTHSPQPEHLDGPRNAIGCPGAGNEQSLVDETAILGVKIKMEPGAEEEELAFRGLKESPEEDEEEEEGPLQSSLPHKGSSRTQAESRTELGLWVPYSEEWSPATSPLHGLLNCLKDIPTPRQPWASTALPERRGGGGGEKRKGGRRGRPELSDEWAVPEKMCPLSSRDQTPPALSMWASPAMENIPSQGAEEGPAGPANGGQGRDTEWRKSGTGITREGLSTPLESLKRCLKDLPLNAPSQPCSPTVSSYLGSSPERLLRWTPERGRWTRKGEGLFGRESSTPLQGLERCLKELPLGSPRQTPSPLVSSSFGSSPDGRHRWTPEAGRWAKKERGGGCASTPLQGLERCLQDLPPSSLSQPSSPAVSASFSASPDGGHRWTPEAGKWARTEGGATPSRIPPLQGLENCLKEISLNGNPLPHSAAGASRLCAQRSKGMEGGPQRLQGAGSPAASPLQHLPSGSIRTEAGTESSPLHRLMNCLKDIPIQRPSYLHTPSLSSSSSSCSETERERESPGRSRSCSDCGQDTCQGSEMEEVVGLKEAESWRRRRKRKRRPSEQEGDLAAQEPRLVEVGPCVLPASPLHRLESCLKDRAPSRPLPSHLPPASANAHPDRMPQGGNAGSAAKVACSPSWSPEDTPTAAAAAPAAAATPAMLCALSHCDASALGPLGRTSGLGAGWGHPEGRVQRSLPEGDTAAELHSQAGAAQKVATSHRHPQSLANSPGETPAHPLKLVAGNALDNSAPREGDSERGTSSVEGEGRDKRSPLQGLIRCLKEIATRGPSPVRQSASRSPGELRGKAAKEEEEEAATRRAPQEESAPTSPAAGAMGSRHPGRSNGRSFACQSCGPGPSKSNSQRNGAKRAFEAAQDNDDTALGTQSCGTEPQGEGEPGSASKQKSPSPDLPLPYRRCCGSGTSPESKAEVGGLGPLLSRKLDRLSADMGAICRDVAQLQSHLDRLEQDARGWGLELATLRMENRSLSEYVRRMEGRCRALESRSRRNNLRMLGLPEGAEGSDPLSSFLQRTLPEMLGLPLESRPPEVESARRVQGGGMAWDPAGRPRPVVFRLLRFADKAAILQAAHGRPLSYAGVQVTILPDFCSSLSRRRQVPFGAARRSRWLADPCFSPRHASFYPPWPQGRRGPLAASGPLAGEREVRAPKGPGAGNWGGDLLAGSGHHRGCHTPGGCEPHNP</sequence>
<feature type="region of interest" description="Disordered" evidence="1">
    <location>
        <begin position="1701"/>
        <end position="1739"/>
    </location>
</feature>
<feature type="compositionally biased region" description="Basic and acidic residues" evidence="1">
    <location>
        <begin position="926"/>
        <end position="939"/>
    </location>
</feature>
<dbReference type="InterPro" id="IPR001909">
    <property type="entry name" value="KRAB"/>
</dbReference>
<keyword evidence="3" id="KW-1185">Reference proteome</keyword>
<dbReference type="CDD" id="cd07765">
    <property type="entry name" value="KRAB_A-box"/>
    <property type="match status" value="1"/>
</dbReference>
<feature type="compositionally biased region" description="Low complexity" evidence="1">
    <location>
        <begin position="854"/>
        <end position="866"/>
    </location>
</feature>
<feature type="compositionally biased region" description="Basic and acidic residues" evidence="1">
    <location>
        <begin position="362"/>
        <end position="372"/>
    </location>
</feature>
<feature type="region of interest" description="Disordered" evidence="1">
    <location>
        <begin position="188"/>
        <end position="542"/>
    </location>
</feature>
<feature type="compositionally biased region" description="Basic and acidic residues" evidence="1">
    <location>
        <begin position="867"/>
        <end position="885"/>
    </location>
</feature>
<feature type="compositionally biased region" description="Basic and acidic residues" evidence="1">
    <location>
        <begin position="389"/>
        <end position="398"/>
    </location>
</feature>
<dbReference type="Pfam" id="PF15287">
    <property type="entry name" value="KRBA1"/>
    <property type="match status" value="9"/>
</dbReference>
<feature type="domain" description="KRAB" evidence="2">
    <location>
        <begin position="49"/>
        <end position="120"/>
    </location>
</feature>
<dbReference type="SUPFAM" id="SSF109640">
    <property type="entry name" value="KRAB domain (Kruppel-associated box)"/>
    <property type="match status" value="1"/>
</dbReference>
<evidence type="ECO:0000259" key="2">
    <source>
        <dbReference type="PROSITE" id="PS50805"/>
    </source>
</evidence>
<feature type="region of interest" description="Disordered" evidence="1">
    <location>
        <begin position="846"/>
        <end position="952"/>
    </location>
</feature>
<dbReference type="PANTHER" id="PTHR22740:SF3">
    <property type="entry name" value="PROTEIN KRBA1"/>
    <property type="match status" value="1"/>
</dbReference>
<feature type="compositionally biased region" description="Acidic residues" evidence="1">
    <location>
        <begin position="610"/>
        <end position="619"/>
    </location>
</feature>
<feature type="region of interest" description="Disordered" evidence="1">
    <location>
        <begin position="1092"/>
        <end position="1115"/>
    </location>
</feature>
<dbReference type="RefSeq" id="XP_072858754.1">
    <property type="nucleotide sequence ID" value="XM_073002653.1"/>
</dbReference>
<feature type="region of interest" description="Disordered" evidence="1">
    <location>
        <begin position="1041"/>
        <end position="1078"/>
    </location>
</feature>
<dbReference type="PROSITE" id="PS50805">
    <property type="entry name" value="KRAB"/>
    <property type="match status" value="1"/>
</dbReference>
<organism evidence="3 4">
    <name type="scientific">Pogona vitticeps</name>
    <name type="common">central bearded dragon</name>
    <dbReference type="NCBI Taxonomy" id="103695"/>
    <lineage>
        <taxon>Eukaryota</taxon>
        <taxon>Metazoa</taxon>
        <taxon>Chordata</taxon>
        <taxon>Craniata</taxon>
        <taxon>Vertebrata</taxon>
        <taxon>Euteleostomi</taxon>
        <taxon>Lepidosauria</taxon>
        <taxon>Squamata</taxon>
        <taxon>Bifurcata</taxon>
        <taxon>Unidentata</taxon>
        <taxon>Episquamata</taxon>
        <taxon>Toxicofera</taxon>
        <taxon>Iguania</taxon>
        <taxon>Acrodonta</taxon>
        <taxon>Agamidae</taxon>
        <taxon>Amphibolurinae</taxon>
        <taxon>Pogona</taxon>
    </lineage>
</organism>
<feature type="compositionally biased region" description="Low complexity" evidence="1">
    <location>
        <begin position="904"/>
        <end position="924"/>
    </location>
</feature>
<dbReference type="Pfam" id="PF01352">
    <property type="entry name" value="KRAB"/>
    <property type="match status" value="1"/>
</dbReference>
<dbReference type="GeneID" id="110082551"/>
<dbReference type="InterPro" id="IPR040095">
    <property type="entry name" value="KRBA1"/>
</dbReference>
<feature type="compositionally biased region" description="Polar residues" evidence="1">
    <location>
        <begin position="281"/>
        <end position="300"/>
    </location>
</feature>
<feature type="region of interest" description="Disordered" evidence="1">
    <location>
        <begin position="1142"/>
        <end position="1189"/>
    </location>
</feature>
<dbReference type="InterPro" id="IPR036051">
    <property type="entry name" value="KRAB_dom_sf"/>
</dbReference>
<feature type="compositionally biased region" description="Basic and acidic residues" evidence="1">
    <location>
        <begin position="412"/>
        <end position="438"/>
    </location>
</feature>
<dbReference type="Gene3D" id="6.10.140.140">
    <property type="match status" value="1"/>
</dbReference>
<feature type="compositionally biased region" description="Low complexity" evidence="1">
    <location>
        <begin position="739"/>
        <end position="748"/>
    </location>
</feature>
<feature type="region of interest" description="Disordered" evidence="1">
    <location>
        <begin position="1248"/>
        <end position="1474"/>
    </location>
</feature>
<accession>A0ABM5GM71</accession>
<reference evidence="4" key="1">
    <citation type="submission" date="2025-08" db="UniProtKB">
        <authorList>
            <consortium name="RefSeq"/>
        </authorList>
    </citation>
    <scope>IDENTIFICATION</scope>
</reference>
<protein>
    <submittedName>
        <fullName evidence="4">Uncharacterized protein isoform X3</fullName>
    </submittedName>
</protein>
<dbReference type="PANTHER" id="PTHR22740">
    <property type="entry name" value="PROTEIN KRBA1"/>
    <property type="match status" value="1"/>
</dbReference>
<dbReference type="InterPro" id="IPR029317">
    <property type="entry name" value="KRBA1_rpt"/>
</dbReference>
<dbReference type="Gene3D" id="3.30.70.1820">
    <property type="entry name" value="L1 transposable element, RRM domain"/>
    <property type="match status" value="1"/>
</dbReference>
<feature type="region of interest" description="Disordered" evidence="1">
    <location>
        <begin position="592"/>
        <end position="638"/>
    </location>
</feature>
<feature type="compositionally biased region" description="Basic and acidic residues" evidence="1">
    <location>
        <begin position="681"/>
        <end position="702"/>
    </location>
</feature>
<evidence type="ECO:0000313" key="3">
    <source>
        <dbReference type="Proteomes" id="UP001652642"/>
    </source>
</evidence>
<gene>
    <name evidence="4" type="primary">LOC110082551</name>
</gene>
<feature type="compositionally biased region" description="Polar residues" evidence="1">
    <location>
        <begin position="520"/>
        <end position="535"/>
    </location>
</feature>
<feature type="compositionally biased region" description="Polar residues" evidence="1">
    <location>
        <begin position="235"/>
        <end position="246"/>
    </location>
</feature>
<dbReference type="Proteomes" id="UP001652642">
    <property type="component" value="Chromosome 6"/>
</dbReference>
<feature type="compositionally biased region" description="Polar residues" evidence="1">
    <location>
        <begin position="621"/>
        <end position="636"/>
    </location>
</feature>
<feature type="compositionally biased region" description="Basic and acidic residues" evidence="1">
    <location>
        <begin position="1056"/>
        <end position="1065"/>
    </location>
</feature>
<feature type="compositionally biased region" description="Basic and acidic residues" evidence="1">
    <location>
        <begin position="1343"/>
        <end position="1364"/>
    </location>
</feature>
<proteinExistence type="predicted"/>
<name>A0ABM5GM71_9SAUR</name>
<feature type="region of interest" description="Disordered" evidence="1">
    <location>
        <begin position="670"/>
        <end position="773"/>
    </location>
</feature>
<evidence type="ECO:0000313" key="4">
    <source>
        <dbReference type="RefSeq" id="XP_072858754.1"/>
    </source>
</evidence>
<dbReference type="SMART" id="SM00349">
    <property type="entry name" value="KRAB"/>
    <property type="match status" value="1"/>
</dbReference>
<dbReference type="SMART" id="SM01258">
    <property type="entry name" value="KRBA1"/>
    <property type="match status" value="9"/>
</dbReference>
<feature type="region of interest" description="Disordered" evidence="1">
    <location>
        <begin position="554"/>
        <end position="575"/>
    </location>
</feature>